<feature type="transmembrane region" description="Helical" evidence="7">
    <location>
        <begin position="20"/>
        <end position="43"/>
    </location>
</feature>
<feature type="transmembrane region" description="Helical" evidence="7">
    <location>
        <begin position="258"/>
        <end position="279"/>
    </location>
</feature>
<dbReference type="InterPro" id="IPR036259">
    <property type="entry name" value="MFS_trans_sf"/>
</dbReference>
<dbReference type="PANTHER" id="PTHR23517">
    <property type="entry name" value="RESISTANCE PROTEIN MDTM, PUTATIVE-RELATED-RELATED"/>
    <property type="match status" value="1"/>
</dbReference>
<dbReference type="PANTHER" id="PTHR23517:SF2">
    <property type="entry name" value="MULTIDRUG RESISTANCE PROTEIN MDTH"/>
    <property type="match status" value="1"/>
</dbReference>
<evidence type="ECO:0000313" key="9">
    <source>
        <dbReference type="EMBL" id="CAB4753110.1"/>
    </source>
</evidence>
<sequence length="381" mass="40871">MVLPFSFVYLHSIRHMPISVAGLVFSYGALISLIAAPAVGTLTDKWGPKIVLIFSLVISALGYAGLAFVTNAPQAFMVMTICAIGQSAMWPSQSALNAELTPVHLRERIFGSQFAIMNLGLGIGGMVSSLVVSLDKPLTFQVLFIGDGISYLVYLAVILTLGKVGGRSKERREANAKLDGGWSDVIQDKVFRKVWLVALFAIFLSYSQLEVGYASFATGVAGVRPSQLAWGYGINTGMIAIFQLAVTKRLQKLSRAKALAAATLFWASAWVFLAIGGFAKSYAVLAMLLCQFVFAIGEMIWSPVLPALVNELAPDHLRGRYNSASTNAWQVGMILGPACAGSLLGAGLWVLWVALLFVGLLAVCFFALRLKLPVRPATQSA</sequence>
<dbReference type="EMBL" id="CAEZZC010000012">
    <property type="protein sequence ID" value="CAB4753110.1"/>
    <property type="molecule type" value="Genomic_DNA"/>
</dbReference>
<evidence type="ECO:0000259" key="8">
    <source>
        <dbReference type="PROSITE" id="PS50850"/>
    </source>
</evidence>
<comment type="subcellular location">
    <subcellularLocation>
        <location evidence="1">Cell membrane</location>
        <topology evidence="1">Multi-pass membrane protein</topology>
    </subcellularLocation>
</comment>
<gene>
    <name evidence="9" type="ORF">UFOPK2822_00936</name>
    <name evidence="10" type="ORF">UFOPK4308_01091</name>
</gene>
<evidence type="ECO:0000256" key="2">
    <source>
        <dbReference type="ARBA" id="ARBA00022448"/>
    </source>
</evidence>
<feature type="transmembrane region" description="Helical" evidence="7">
    <location>
        <begin position="194"/>
        <end position="216"/>
    </location>
</feature>
<name>A0A6J7U618_9ZZZZ</name>
<dbReference type="SUPFAM" id="SSF103473">
    <property type="entry name" value="MFS general substrate transporter"/>
    <property type="match status" value="1"/>
</dbReference>
<reference evidence="10" key="1">
    <citation type="submission" date="2020-05" db="EMBL/GenBank/DDBJ databases">
        <authorList>
            <person name="Chiriac C."/>
            <person name="Salcher M."/>
            <person name="Ghai R."/>
            <person name="Kavagutti S V."/>
        </authorList>
    </citation>
    <scope>NUCLEOTIDE SEQUENCE</scope>
</reference>
<accession>A0A6J7U618</accession>
<keyword evidence="5 7" id="KW-1133">Transmembrane helix</keyword>
<proteinExistence type="predicted"/>
<feature type="transmembrane region" description="Helical" evidence="7">
    <location>
        <begin position="349"/>
        <end position="368"/>
    </location>
</feature>
<feature type="transmembrane region" description="Helical" evidence="7">
    <location>
        <begin position="228"/>
        <end position="246"/>
    </location>
</feature>
<dbReference type="InterPro" id="IPR050171">
    <property type="entry name" value="MFS_Transporters"/>
</dbReference>
<dbReference type="Gene3D" id="1.20.1250.20">
    <property type="entry name" value="MFS general substrate transporter like domains"/>
    <property type="match status" value="1"/>
</dbReference>
<feature type="transmembrane region" description="Helical" evidence="7">
    <location>
        <begin position="50"/>
        <end position="69"/>
    </location>
</feature>
<keyword evidence="6 7" id="KW-0472">Membrane</keyword>
<feature type="transmembrane region" description="Helical" evidence="7">
    <location>
        <begin position="285"/>
        <end position="309"/>
    </location>
</feature>
<evidence type="ECO:0000256" key="3">
    <source>
        <dbReference type="ARBA" id="ARBA00022475"/>
    </source>
</evidence>
<dbReference type="Pfam" id="PF07690">
    <property type="entry name" value="MFS_1"/>
    <property type="match status" value="2"/>
</dbReference>
<feature type="domain" description="Major facilitator superfamily (MFS) profile" evidence="8">
    <location>
        <begin position="1"/>
        <end position="371"/>
    </location>
</feature>
<feature type="transmembrane region" description="Helical" evidence="7">
    <location>
        <begin position="140"/>
        <end position="162"/>
    </location>
</feature>
<dbReference type="InterPro" id="IPR011701">
    <property type="entry name" value="MFS"/>
</dbReference>
<dbReference type="EMBL" id="CAFBQL010000007">
    <property type="protein sequence ID" value="CAB5061245.1"/>
    <property type="molecule type" value="Genomic_DNA"/>
</dbReference>
<dbReference type="GO" id="GO:0022857">
    <property type="term" value="F:transmembrane transporter activity"/>
    <property type="evidence" value="ECO:0007669"/>
    <property type="project" value="InterPro"/>
</dbReference>
<keyword evidence="2" id="KW-0813">Transport</keyword>
<evidence type="ECO:0000256" key="7">
    <source>
        <dbReference type="SAM" id="Phobius"/>
    </source>
</evidence>
<feature type="transmembrane region" description="Helical" evidence="7">
    <location>
        <begin position="114"/>
        <end position="134"/>
    </location>
</feature>
<keyword evidence="4 7" id="KW-0812">Transmembrane</keyword>
<evidence type="ECO:0000256" key="5">
    <source>
        <dbReference type="ARBA" id="ARBA00022989"/>
    </source>
</evidence>
<evidence type="ECO:0000256" key="4">
    <source>
        <dbReference type="ARBA" id="ARBA00022692"/>
    </source>
</evidence>
<protein>
    <submittedName>
        <fullName evidence="10">Unannotated protein</fullName>
    </submittedName>
</protein>
<feature type="transmembrane region" description="Helical" evidence="7">
    <location>
        <begin position="321"/>
        <end position="343"/>
    </location>
</feature>
<keyword evidence="3" id="KW-1003">Cell membrane</keyword>
<dbReference type="AlphaFoldDB" id="A0A6J7U618"/>
<evidence type="ECO:0000256" key="6">
    <source>
        <dbReference type="ARBA" id="ARBA00023136"/>
    </source>
</evidence>
<dbReference type="PROSITE" id="PS50850">
    <property type="entry name" value="MFS"/>
    <property type="match status" value="1"/>
</dbReference>
<evidence type="ECO:0000313" key="10">
    <source>
        <dbReference type="EMBL" id="CAB5061245.1"/>
    </source>
</evidence>
<organism evidence="10">
    <name type="scientific">freshwater metagenome</name>
    <dbReference type="NCBI Taxonomy" id="449393"/>
    <lineage>
        <taxon>unclassified sequences</taxon>
        <taxon>metagenomes</taxon>
        <taxon>ecological metagenomes</taxon>
    </lineage>
</organism>
<dbReference type="InterPro" id="IPR020846">
    <property type="entry name" value="MFS_dom"/>
</dbReference>
<dbReference type="GO" id="GO:0005886">
    <property type="term" value="C:plasma membrane"/>
    <property type="evidence" value="ECO:0007669"/>
    <property type="project" value="UniProtKB-SubCell"/>
</dbReference>
<evidence type="ECO:0000256" key="1">
    <source>
        <dbReference type="ARBA" id="ARBA00004651"/>
    </source>
</evidence>